<accession>A0ABV0T9Y5</accession>
<gene>
    <name evidence="1" type="ORF">ILYODFUR_021224</name>
</gene>
<evidence type="ECO:0000313" key="1">
    <source>
        <dbReference type="EMBL" id="MEQ2229675.1"/>
    </source>
</evidence>
<protein>
    <recommendedName>
        <fullName evidence="3">PiggyBac transposable element-derived protein domain-containing protein</fullName>
    </recommendedName>
</protein>
<sequence>MQQKPAIKGQKVSWRKKTFETPECTYKGPCVKPPDQIHTPLEYFRKYITEEVLQLLMEQTNLYSVQKSDSYRNVNTTVKELEILIGLYLHVSLPNGRKASILGK</sequence>
<comment type="caution">
    <text evidence="1">The sequence shown here is derived from an EMBL/GenBank/DDBJ whole genome shotgun (WGS) entry which is preliminary data.</text>
</comment>
<organism evidence="1 2">
    <name type="scientific">Ilyodon furcidens</name>
    <name type="common">goldbreast splitfin</name>
    <dbReference type="NCBI Taxonomy" id="33524"/>
    <lineage>
        <taxon>Eukaryota</taxon>
        <taxon>Metazoa</taxon>
        <taxon>Chordata</taxon>
        <taxon>Craniata</taxon>
        <taxon>Vertebrata</taxon>
        <taxon>Euteleostomi</taxon>
        <taxon>Actinopterygii</taxon>
        <taxon>Neopterygii</taxon>
        <taxon>Teleostei</taxon>
        <taxon>Neoteleostei</taxon>
        <taxon>Acanthomorphata</taxon>
        <taxon>Ovalentaria</taxon>
        <taxon>Atherinomorphae</taxon>
        <taxon>Cyprinodontiformes</taxon>
        <taxon>Goodeidae</taxon>
        <taxon>Ilyodon</taxon>
    </lineage>
</organism>
<dbReference type="EMBL" id="JAHRIQ010025416">
    <property type="protein sequence ID" value="MEQ2229675.1"/>
    <property type="molecule type" value="Genomic_DNA"/>
</dbReference>
<evidence type="ECO:0000313" key="2">
    <source>
        <dbReference type="Proteomes" id="UP001482620"/>
    </source>
</evidence>
<keyword evidence="2" id="KW-1185">Reference proteome</keyword>
<name>A0ABV0T9Y5_9TELE</name>
<reference evidence="1 2" key="1">
    <citation type="submission" date="2021-06" db="EMBL/GenBank/DDBJ databases">
        <authorList>
            <person name="Palmer J.M."/>
        </authorList>
    </citation>
    <scope>NUCLEOTIDE SEQUENCE [LARGE SCALE GENOMIC DNA]</scope>
    <source>
        <strain evidence="2">if_2019</strain>
        <tissue evidence="1">Muscle</tissue>
    </source>
</reference>
<proteinExistence type="predicted"/>
<dbReference type="Proteomes" id="UP001482620">
    <property type="component" value="Unassembled WGS sequence"/>
</dbReference>
<evidence type="ECO:0008006" key="3">
    <source>
        <dbReference type="Google" id="ProtNLM"/>
    </source>
</evidence>